<sequence length="337" mass="36908">MSHGEYTITMSPDALDRLMPMHCMIDGAGHLHGMGSTLRKFASDGARSLDEMFENGRSASGSDVLAVVLRAARNGDRLFLRPCHMRDICLRGHAMELGSGRIVINLGFGIDLVRAVSRAMLTDRDFAPPELAMELLFMREAMHGALGELSRFNQQLDMAREMAQLQAHTDPLTGLRNRRGLEMALKSAFASAKLNETPGFALAHIDLDHFKLVNDMLGHAAGDELLCQVGKILVQATRGHDTVARFGGDEFILVLRDLTDVATLKRLARRIIVAIEGLTEPINSCAVSASIGIVLSPGYRELSVERMLLDVDAALYQSKREGRGRVTIYAKPLADCI</sequence>
<gene>
    <name evidence="4" type="ORF">SAMN05444959_103101</name>
</gene>
<dbReference type="GO" id="GO:0052621">
    <property type="term" value="F:diguanylate cyclase activity"/>
    <property type="evidence" value="ECO:0007669"/>
    <property type="project" value="UniProtKB-EC"/>
</dbReference>
<dbReference type="EMBL" id="FZQB01000003">
    <property type="protein sequence ID" value="SNT72603.1"/>
    <property type="molecule type" value="Genomic_DNA"/>
</dbReference>
<dbReference type="CDD" id="cd01949">
    <property type="entry name" value="GGDEF"/>
    <property type="match status" value="1"/>
</dbReference>
<dbReference type="Gene3D" id="3.30.70.270">
    <property type="match status" value="1"/>
</dbReference>
<dbReference type="RefSeq" id="WP_089343402.1">
    <property type="nucleotide sequence ID" value="NZ_CP067129.1"/>
</dbReference>
<dbReference type="PANTHER" id="PTHR45138">
    <property type="entry name" value="REGULATORY COMPONENTS OF SENSORY TRANSDUCTION SYSTEM"/>
    <property type="match status" value="1"/>
</dbReference>
<dbReference type="InterPro" id="IPR000160">
    <property type="entry name" value="GGDEF_dom"/>
</dbReference>
<evidence type="ECO:0000256" key="1">
    <source>
        <dbReference type="ARBA" id="ARBA00012528"/>
    </source>
</evidence>
<dbReference type="InterPro" id="IPR043128">
    <property type="entry name" value="Rev_trsase/Diguanyl_cyclase"/>
</dbReference>
<comment type="catalytic activity">
    <reaction evidence="2">
        <text>2 GTP = 3',3'-c-di-GMP + 2 diphosphate</text>
        <dbReference type="Rhea" id="RHEA:24898"/>
        <dbReference type="ChEBI" id="CHEBI:33019"/>
        <dbReference type="ChEBI" id="CHEBI:37565"/>
        <dbReference type="ChEBI" id="CHEBI:58805"/>
        <dbReference type="EC" id="2.7.7.65"/>
    </reaction>
</comment>
<evidence type="ECO:0000313" key="4">
    <source>
        <dbReference type="EMBL" id="SNT72603.1"/>
    </source>
</evidence>
<proteinExistence type="predicted"/>
<dbReference type="Pfam" id="PF00990">
    <property type="entry name" value="GGDEF"/>
    <property type="match status" value="1"/>
</dbReference>
<keyword evidence="5" id="KW-1185">Reference proteome</keyword>
<dbReference type="NCBIfam" id="TIGR00254">
    <property type="entry name" value="GGDEF"/>
    <property type="match status" value="1"/>
</dbReference>
<dbReference type="SMART" id="SM00267">
    <property type="entry name" value="GGDEF"/>
    <property type="match status" value="1"/>
</dbReference>
<feature type="domain" description="GGDEF" evidence="3">
    <location>
        <begin position="198"/>
        <end position="331"/>
    </location>
</feature>
<accession>A0A239PRC9</accession>
<evidence type="ECO:0000259" key="3">
    <source>
        <dbReference type="PROSITE" id="PS50887"/>
    </source>
</evidence>
<protein>
    <recommendedName>
        <fullName evidence="1">diguanylate cyclase</fullName>
        <ecNumber evidence="1">2.7.7.65</ecNumber>
    </recommendedName>
</protein>
<dbReference type="PANTHER" id="PTHR45138:SF9">
    <property type="entry name" value="DIGUANYLATE CYCLASE DGCM-RELATED"/>
    <property type="match status" value="1"/>
</dbReference>
<name>A0A239PRC9_9RHOB</name>
<dbReference type="InterPro" id="IPR050469">
    <property type="entry name" value="Diguanylate_Cyclase"/>
</dbReference>
<evidence type="ECO:0000313" key="5">
    <source>
        <dbReference type="Proteomes" id="UP000198307"/>
    </source>
</evidence>
<dbReference type="PROSITE" id="PS50887">
    <property type="entry name" value="GGDEF"/>
    <property type="match status" value="1"/>
</dbReference>
<dbReference type="InterPro" id="IPR029787">
    <property type="entry name" value="Nucleotide_cyclase"/>
</dbReference>
<dbReference type="AlphaFoldDB" id="A0A239PRC9"/>
<evidence type="ECO:0000256" key="2">
    <source>
        <dbReference type="ARBA" id="ARBA00034247"/>
    </source>
</evidence>
<dbReference type="EC" id="2.7.7.65" evidence="1"/>
<organism evidence="4 5">
    <name type="scientific">Paracoccus seriniphilus</name>
    <dbReference type="NCBI Taxonomy" id="184748"/>
    <lineage>
        <taxon>Bacteria</taxon>
        <taxon>Pseudomonadati</taxon>
        <taxon>Pseudomonadota</taxon>
        <taxon>Alphaproteobacteria</taxon>
        <taxon>Rhodobacterales</taxon>
        <taxon>Paracoccaceae</taxon>
        <taxon>Paracoccus</taxon>
    </lineage>
</organism>
<dbReference type="SUPFAM" id="SSF55073">
    <property type="entry name" value="Nucleotide cyclase"/>
    <property type="match status" value="1"/>
</dbReference>
<reference evidence="4 5" key="1">
    <citation type="submission" date="2017-07" db="EMBL/GenBank/DDBJ databases">
        <authorList>
            <person name="Sun Z.S."/>
            <person name="Albrecht U."/>
            <person name="Echele G."/>
            <person name="Lee C.C."/>
        </authorList>
    </citation>
    <scope>NUCLEOTIDE SEQUENCE [LARGE SCALE GENOMIC DNA]</scope>
    <source>
        <strain evidence="4 5">DSM 14827</strain>
    </source>
</reference>
<dbReference type="OrthoDB" id="9812260at2"/>
<dbReference type="Proteomes" id="UP000198307">
    <property type="component" value="Unassembled WGS sequence"/>
</dbReference>